<evidence type="ECO:0000256" key="2">
    <source>
        <dbReference type="ARBA" id="ARBA00022737"/>
    </source>
</evidence>
<dbReference type="InterPro" id="IPR013519">
    <property type="entry name" value="Int_alpha_beta-p"/>
</dbReference>
<evidence type="ECO:0000256" key="3">
    <source>
        <dbReference type="ARBA" id="ARBA00023180"/>
    </source>
</evidence>
<keyword evidence="2" id="KW-0677">Repeat</keyword>
<dbReference type="Gene3D" id="2.130.10.130">
    <property type="entry name" value="Integrin alpha, N-terminal"/>
    <property type="match status" value="3"/>
</dbReference>
<dbReference type="SMART" id="SM00191">
    <property type="entry name" value="Int_alpha"/>
    <property type="match status" value="2"/>
</dbReference>
<accession>A0ABP6QSI3</accession>
<dbReference type="Pfam" id="PF01839">
    <property type="entry name" value="FG-GAP"/>
    <property type="match status" value="2"/>
</dbReference>
<feature type="region of interest" description="Disordered" evidence="4">
    <location>
        <begin position="340"/>
        <end position="361"/>
    </location>
</feature>
<keyword evidence="3" id="KW-0325">Glycoprotein</keyword>
<feature type="chain" id="PRO_5045359231" evidence="5">
    <location>
        <begin position="26"/>
        <end position="392"/>
    </location>
</feature>
<dbReference type="InterPro" id="IPR013517">
    <property type="entry name" value="FG-GAP"/>
</dbReference>
<dbReference type="Proteomes" id="UP001501237">
    <property type="component" value="Unassembled WGS sequence"/>
</dbReference>
<evidence type="ECO:0000256" key="1">
    <source>
        <dbReference type="ARBA" id="ARBA00022729"/>
    </source>
</evidence>
<feature type="signal peptide" evidence="5">
    <location>
        <begin position="1"/>
        <end position="25"/>
    </location>
</feature>
<dbReference type="PANTHER" id="PTHR46580:SF4">
    <property type="entry name" value="ATP_GTP-BINDING PROTEIN"/>
    <property type="match status" value="1"/>
</dbReference>
<evidence type="ECO:0000313" key="6">
    <source>
        <dbReference type="EMBL" id="GAA3238870.1"/>
    </source>
</evidence>
<evidence type="ECO:0000256" key="4">
    <source>
        <dbReference type="SAM" id="MobiDB-lite"/>
    </source>
</evidence>
<sequence>MKHPVVPVLALVVSASALAPLPAEAAAKKPARAFDFDGDGKTDAVLASGASLSIFYGPARKRQRLPFRAALTTSWDFDRDGYADLAAAKEDSGEIVIRYGSRAGIGERRRVLRVERPVVELDGGAEKVEAAIASLAGGDFDGDGKADLAYATPLAAAFFVVPGLTGSGRRYDVTGSFDVGADLLRLSAADVTGDGRTDLFAEVQGFMPGIGVGLYRGGAAGLTRTAVSGLTEGFTVGDFDGDGIGDVAAPSEGRAGRGEIRTWHGGRSGLTAWRRITQDTPGVPGKGEKNDGFGSTLAAADVDRDGRADLIAGTPREDVGKIKDAGSVTVLYGSRKGLTGKRSHQFTQDTRGVPGRARRGDLFGSDVTPAGGAFLVEAAGERRTYVLRRLTF</sequence>
<reference evidence="7" key="1">
    <citation type="journal article" date="2019" name="Int. J. Syst. Evol. Microbiol.">
        <title>The Global Catalogue of Microorganisms (GCM) 10K type strain sequencing project: providing services to taxonomists for standard genome sequencing and annotation.</title>
        <authorList>
            <consortium name="The Broad Institute Genomics Platform"/>
            <consortium name="The Broad Institute Genome Sequencing Center for Infectious Disease"/>
            <person name="Wu L."/>
            <person name="Ma J."/>
        </authorList>
    </citation>
    <scope>NUCLEOTIDE SEQUENCE [LARGE SCALE GENOMIC DNA]</scope>
    <source>
        <strain evidence="7">JCM 9377</strain>
    </source>
</reference>
<keyword evidence="7" id="KW-1185">Reference proteome</keyword>
<proteinExistence type="predicted"/>
<dbReference type="RefSeq" id="WP_344838347.1">
    <property type="nucleotide sequence ID" value="NZ_BAAAUV010000036.1"/>
</dbReference>
<gene>
    <name evidence="6" type="ORF">GCM10010468_74670</name>
</gene>
<evidence type="ECO:0000256" key="5">
    <source>
        <dbReference type="SAM" id="SignalP"/>
    </source>
</evidence>
<dbReference type="EMBL" id="BAAAUV010000036">
    <property type="protein sequence ID" value="GAA3238870.1"/>
    <property type="molecule type" value="Genomic_DNA"/>
</dbReference>
<organism evidence="6 7">
    <name type="scientific">Actinocorallia longicatena</name>
    <dbReference type="NCBI Taxonomy" id="111803"/>
    <lineage>
        <taxon>Bacteria</taxon>
        <taxon>Bacillati</taxon>
        <taxon>Actinomycetota</taxon>
        <taxon>Actinomycetes</taxon>
        <taxon>Streptosporangiales</taxon>
        <taxon>Thermomonosporaceae</taxon>
        <taxon>Actinocorallia</taxon>
    </lineage>
</organism>
<dbReference type="PANTHER" id="PTHR46580">
    <property type="entry name" value="SENSOR KINASE-RELATED"/>
    <property type="match status" value="1"/>
</dbReference>
<dbReference type="SUPFAM" id="SSF69318">
    <property type="entry name" value="Integrin alpha N-terminal domain"/>
    <property type="match status" value="1"/>
</dbReference>
<comment type="caution">
    <text evidence="6">The sequence shown here is derived from an EMBL/GenBank/DDBJ whole genome shotgun (WGS) entry which is preliminary data.</text>
</comment>
<keyword evidence="1 5" id="KW-0732">Signal</keyword>
<dbReference type="InterPro" id="IPR028994">
    <property type="entry name" value="Integrin_alpha_N"/>
</dbReference>
<protein>
    <submittedName>
        <fullName evidence="6">FG-GAP-like repeat-containing protein</fullName>
    </submittedName>
</protein>
<dbReference type="PROSITE" id="PS51470">
    <property type="entry name" value="FG_GAP"/>
    <property type="match status" value="1"/>
</dbReference>
<evidence type="ECO:0000313" key="7">
    <source>
        <dbReference type="Proteomes" id="UP001501237"/>
    </source>
</evidence>
<name>A0ABP6QSI3_9ACTN</name>